<feature type="domain" description="Tryptophan synthase beta chain-like PALP" evidence="1">
    <location>
        <begin position="1"/>
        <end position="241"/>
    </location>
</feature>
<dbReference type="AlphaFoldDB" id="X1S366"/>
<dbReference type="SUPFAM" id="SSF53686">
    <property type="entry name" value="Tryptophan synthase beta subunit-like PLP-dependent enzymes"/>
    <property type="match status" value="1"/>
</dbReference>
<dbReference type="EMBL" id="BARW01011459">
    <property type="protein sequence ID" value="GAI73591.1"/>
    <property type="molecule type" value="Genomic_DNA"/>
</dbReference>
<comment type="caution">
    <text evidence="2">The sequence shown here is derived from an EMBL/GenBank/DDBJ whole genome shotgun (WGS) entry which is preliminary data.</text>
</comment>
<dbReference type="InterPro" id="IPR050214">
    <property type="entry name" value="Cys_Synth/Cystath_Beta-Synth"/>
</dbReference>
<dbReference type="Gene3D" id="3.40.50.1100">
    <property type="match status" value="2"/>
</dbReference>
<name>X1S366_9ZZZZ</name>
<organism evidence="2">
    <name type="scientific">marine sediment metagenome</name>
    <dbReference type="NCBI Taxonomy" id="412755"/>
    <lineage>
        <taxon>unclassified sequences</taxon>
        <taxon>metagenomes</taxon>
        <taxon>ecological metagenomes</taxon>
    </lineage>
</organism>
<evidence type="ECO:0000259" key="1">
    <source>
        <dbReference type="Pfam" id="PF00291"/>
    </source>
</evidence>
<dbReference type="InterPro" id="IPR001926">
    <property type="entry name" value="TrpB-like_PALP"/>
</dbReference>
<dbReference type="InterPro" id="IPR036052">
    <property type="entry name" value="TrpB-like_PALP_sf"/>
</dbReference>
<evidence type="ECO:0000313" key="2">
    <source>
        <dbReference type="EMBL" id="GAI73591.1"/>
    </source>
</evidence>
<gene>
    <name evidence="2" type="ORF">S12H4_22091</name>
</gene>
<proteinExistence type="predicted"/>
<feature type="non-terminal residue" evidence="2">
    <location>
        <position position="1"/>
    </location>
</feature>
<protein>
    <recommendedName>
        <fullName evidence="1">Tryptophan synthase beta chain-like PALP domain-containing protein</fullName>
    </recommendedName>
</protein>
<dbReference type="PANTHER" id="PTHR10314">
    <property type="entry name" value="CYSTATHIONINE BETA-SYNTHASE"/>
    <property type="match status" value="1"/>
</dbReference>
<dbReference type="CDD" id="cd01561">
    <property type="entry name" value="CBS_like"/>
    <property type="match status" value="1"/>
</dbReference>
<sequence>PIKKLDVIGEKKGSNIWVKLENLNPSGSLKDRIALQIIEDAEKNGDLKKGFSIVESSSGNTAIALSFVGGLKEYRRIIFLPEIVAQEKIRMIERYGAETRIVKTGEELKDSSVHGSFIEVPGRIMCKEMEEKESSVWWARQFSNPSNYKAHMKLGEEILAQMKNKINVFVASVGTGGTLFGVAKILKQNIPDVKIFAVEPAEASHVSLTNFKIIPGVTGGILKEILDSKLVDEVIKITDKDA</sequence>
<accession>X1S366</accession>
<dbReference type="Pfam" id="PF00291">
    <property type="entry name" value="PALP"/>
    <property type="match status" value="1"/>
</dbReference>
<reference evidence="2" key="1">
    <citation type="journal article" date="2014" name="Front. Microbiol.">
        <title>High frequency of phylogenetically diverse reductive dehalogenase-homologous genes in deep subseafloor sedimentary metagenomes.</title>
        <authorList>
            <person name="Kawai M."/>
            <person name="Futagami T."/>
            <person name="Toyoda A."/>
            <person name="Takaki Y."/>
            <person name="Nishi S."/>
            <person name="Hori S."/>
            <person name="Arai W."/>
            <person name="Tsubouchi T."/>
            <person name="Morono Y."/>
            <person name="Uchiyama I."/>
            <person name="Ito T."/>
            <person name="Fujiyama A."/>
            <person name="Inagaki F."/>
            <person name="Takami H."/>
        </authorList>
    </citation>
    <scope>NUCLEOTIDE SEQUENCE</scope>
    <source>
        <strain evidence="2">Expedition CK06-06</strain>
    </source>
</reference>
<feature type="non-terminal residue" evidence="2">
    <location>
        <position position="242"/>
    </location>
</feature>